<comment type="similarity">
    <text evidence="2">Belongs to the class-III pyridoxal-phosphate-dependent aminotransferase family.</text>
</comment>
<evidence type="ECO:0000256" key="5">
    <source>
        <dbReference type="ARBA" id="ARBA00022898"/>
    </source>
</evidence>
<dbReference type="Gene3D" id="3.40.640.10">
    <property type="entry name" value="Type I PLP-dependent aspartate aminotransferase-like (Major domain)"/>
    <property type="match status" value="1"/>
</dbReference>
<dbReference type="PROSITE" id="PS00600">
    <property type="entry name" value="AA_TRANSFER_CLASS_3"/>
    <property type="match status" value="1"/>
</dbReference>
<keyword evidence="4" id="KW-0808">Transferase</keyword>
<reference evidence="6" key="1">
    <citation type="submission" date="2018-05" db="EMBL/GenBank/DDBJ databases">
        <authorList>
            <person name="Lanie J.A."/>
            <person name="Ng W.-L."/>
            <person name="Kazmierczak K.M."/>
            <person name="Andrzejewski T.M."/>
            <person name="Davidsen T.M."/>
            <person name="Wayne K.J."/>
            <person name="Tettelin H."/>
            <person name="Glass J.I."/>
            <person name="Rusch D."/>
            <person name="Podicherti R."/>
            <person name="Tsui H.-C.T."/>
            <person name="Winkler M.E."/>
        </authorList>
    </citation>
    <scope>NUCLEOTIDE SEQUENCE</scope>
</reference>
<dbReference type="InterPro" id="IPR005814">
    <property type="entry name" value="Aminotrans_3"/>
</dbReference>
<evidence type="ECO:0008006" key="7">
    <source>
        <dbReference type="Google" id="ProtNLM"/>
    </source>
</evidence>
<dbReference type="GO" id="GO:0042802">
    <property type="term" value="F:identical protein binding"/>
    <property type="evidence" value="ECO:0007669"/>
    <property type="project" value="TreeGrafter"/>
</dbReference>
<organism evidence="6">
    <name type="scientific">marine metagenome</name>
    <dbReference type="NCBI Taxonomy" id="408172"/>
    <lineage>
        <taxon>unclassified sequences</taxon>
        <taxon>metagenomes</taxon>
        <taxon>ecological metagenomes</taxon>
    </lineage>
</organism>
<keyword evidence="5" id="KW-0663">Pyridoxal phosphate</keyword>
<dbReference type="GO" id="GO:0030170">
    <property type="term" value="F:pyridoxal phosphate binding"/>
    <property type="evidence" value="ECO:0007669"/>
    <property type="project" value="InterPro"/>
</dbReference>
<evidence type="ECO:0000313" key="6">
    <source>
        <dbReference type="EMBL" id="SVA76084.1"/>
    </source>
</evidence>
<evidence type="ECO:0000256" key="3">
    <source>
        <dbReference type="ARBA" id="ARBA00022576"/>
    </source>
</evidence>
<dbReference type="InterPro" id="IPR049704">
    <property type="entry name" value="Aminotrans_3_PPA_site"/>
</dbReference>
<dbReference type="SUPFAM" id="SSF53383">
    <property type="entry name" value="PLP-dependent transferases"/>
    <property type="match status" value="1"/>
</dbReference>
<proteinExistence type="inferred from homology"/>
<dbReference type="CDD" id="cd00610">
    <property type="entry name" value="OAT_like"/>
    <property type="match status" value="1"/>
</dbReference>
<evidence type="ECO:0000256" key="4">
    <source>
        <dbReference type="ARBA" id="ARBA00022679"/>
    </source>
</evidence>
<sequence length="422" mass="45980">MPAKIKTSIPGPKSIKLTERRANSVAKGHGTVCNVYIEEAEGSLLKDVDGNIFIDFAGGIGTMNVGHSHPKILNRTKNQLDKYAHTCFSVAPYESYIELAEKLSDLVPISGSCKAAFFNSGAEAVENAIKISRSYTKRTGILVFSEAYHGRTLMTMTMTYKEDPYKKGFGPFVSEVYRLPYPSNKNEINFDNLDFDPKDIACAVIEPVLGEGGFIPASKSGMKAVDHFCKKNEILLVVDEVQTGYGRTGSFFAIEQFDVEPDIIMLAKSIAGGIPLSGVIGKSEIMDSVHVGGIGGTYSGNPLACEAALEVLDIMITEKLSDKAIDIGEAFRSKIDSIMDQCPWIKEVRGLGAMMAIEICDPDTGKPDKERTNRIHQYALEHGLIMITAGTFGNVIRTLMPLNIDKANLDEGLEILCNALME</sequence>
<dbReference type="GO" id="GO:0034386">
    <property type="term" value="F:4-aminobutyrate:2-oxoglutarate transaminase activity"/>
    <property type="evidence" value="ECO:0007669"/>
    <property type="project" value="InterPro"/>
</dbReference>
<dbReference type="NCBIfam" id="TIGR00700">
    <property type="entry name" value="GABAtrnsam"/>
    <property type="match status" value="1"/>
</dbReference>
<evidence type="ECO:0000256" key="2">
    <source>
        <dbReference type="ARBA" id="ARBA00008954"/>
    </source>
</evidence>
<dbReference type="PIRSF" id="PIRSF000521">
    <property type="entry name" value="Transaminase_4ab_Lys_Orn"/>
    <property type="match status" value="1"/>
</dbReference>
<dbReference type="InterPro" id="IPR015421">
    <property type="entry name" value="PyrdxlP-dep_Trfase_major"/>
</dbReference>
<dbReference type="AlphaFoldDB" id="A0A381YGH4"/>
<dbReference type="Gene3D" id="3.90.1150.10">
    <property type="entry name" value="Aspartate Aminotransferase, domain 1"/>
    <property type="match status" value="1"/>
</dbReference>
<accession>A0A381YGH4</accession>
<dbReference type="FunFam" id="3.40.640.10:FF:000013">
    <property type="entry name" value="4-aminobutyrate aminotransferase"/>
    <property type="match status" value="1"/>
</dbReference>
<dbReference type="InterPro" id="IPR050103">
    <property type="entry name" value="Class-III_PLP-dep_AT"/>
</dbReference>
<name>A0A381YGH4_9ZZZZ</name>
<keyword evidence="3" id="KW-0032">Aminotransferase</keyword>
<dbReference type="InterPro" id="IPR015422">
    <property type="entry name" value="PyrdxlP-dep_Trfase_small"/>
</dbReference>
<comment type="cofactor">
    <cofactor evidence="1">
        <name>pyridoxal 5'-phosphate</name>
        <dbReference type="ChEBI" id="CHEBI:597326"/>
    </cofactor>
</comment>
<evidence type="ECO:0000256" key="1">
    <source>
        <dbReference type="ARBA" id="ARBA00001933"/>
    </source>
</evidence>
<dbReference type="PANTHER" id="PTHR11986:SF58">
    <property type="entry name" value="LEUCINE_METHIONINE RACEMASE"/>
    <property type="match status" value="1"/>
</dbReference>
<dbReference type="GO" id="GO:0009448">
    <property type="term" value="P:gamma-aminobutyric acid metabolic process"/>
    <property type="evidence" value="ECO:0007669"/>
    <property type="project" value="InterPro"/>
</dbReference>
<dbReference type="InterPro" id="IPR015424">
    <property type="entry name" value="PyrdxlP-dep_Trfase"/>
</dbReference>
<protein>
    <recommendedName>
        <fullName evidence="7">4-aminobutyrate--2-oxoglutarate transaminase</fullName>
    </recommendedName>
</protein>
<dbReference type="Pfam" id="PF00202">
    <property type="entry name" value="Aminotran_3"/>
    <property type="match status" value="1"/>
</dbReference>
<dbReference type="InterPro" id="IPR004632">
    <property type="entry name" value="4NH2But_aminotransferase_bac"/>
</dbReference>
<dbReference type="PANTHER" id="PTHR11986">
    <property type="entry name" value="AMINOTRANSFERASE CLASS III"/>
    <property type="match status" value="1"/>
</dbReference>
<dbReference type="EMBL" id="UINC01018174">
    <property type="protein sequence ID" value="SVA76084.1"/>
    <property type="molecule type" value="Genomic_DNA"/>
</dbReference>
<gene>
    <name evidence="6" type="ORF">METZ01_LOCUS128938</name>
</gene>